<evidence type="ECO:0000256" key="8">
    <source>
        <dbReference type="SAM" id="Phobius"/>
    </source>
</evidence>
<evidence type="ECO:0000256" key="5">
    <source>
        <dbReference type="ARBA" id="ARBA00022960"/>
    </source>
</evidence>
<keyword evidence="5" id="KW-0133">Cell shape</keyword>
<dbReference type="OrthoDB" id="1132160at2"/>
<evidence type="ECO:0000256" key="4">
    <source>
        <dbReference type="ARBA" id="ARBA00022692"/>
    </source>
</evidence>
<gene>
    <name evidence="9" type="ORF">BMF97_17100</name>
</gene>
<proteinExistence type="inferred from homology"/>
<comment type="similarity">
    <text evidence="2">Belongs to the MreD family.</text>
</comment>
<sequence>MVSRNVITDLLMIALLIALQIFLFNRLAISGHYIPVVYPIFVMFYPFYRNNYIYLFLAFLLGLGVDAFLGTWGINAFATCLIAYFRTQLFQSSISNEADSFSFQSIQWAQFLFFIFINIFIHQLLVQYLEFFKLSRVLEVFINVIFTTIISFIFILLYALAFRIKQKV</sequence>
<evidence type="ECO:0000256" key="6">
    <source>
        <dbReference type="ARBA" id="ARBA00022989"/>
    </source>
</evidence>
<evidence type="ECO:0000313" key="9">
    <source>
        <dbReference type="EMBL" id="OOH93186.1"/>
    </source>
</evidence>
<name>A0A1V3TWV3_ELIME</name>
<protein>
    <submittedName>
        <fullName evidence="9">Rod shape-determining protein MreD</fullName>
    </submittedName>
</protein>
<evidence type="ECO:0000256" key="7">
    <source>
        <dbReference type="ARBA" id="ARBA00023136"/>
    </source>
</evidence>
<feature type="transmembrane region" description="Helical" evidence="8">
    <location>
        <begin position="140"/>
        <end position="162"/>
    </location>
</feature>
<dbReference type="InterPro" id="IPR007227">
    <property type="entry name" value="Cell_shape_determining_MreD"/>
</dbReference>
<comment type="subcellular location">
    <subcellularLocation>
        <location evidence="1">Cell membrane</location>
        <topology evidence="1">Multi-pass membrane protein</topology>
    </subcellularLocation>
</comment>
<dbReference type="GO" id="GO:0005886">
    <property type="term" value="C:plasma membrane"/>
    <property type="evidence" value="ECO:0007669"/>
    <property type="project" value="UniProtKB-SubCell"/>
</dbReference>
<feature type="transmembrane region" description="Helical" evidence="8">
    <location>
        <begin position="31"/>
        <end position="48"/>
    </location>
</feature>
<dbReference type="eggNOG" id="ENOG5030MZ0">
    <property type="taxonomic scope" value="Bacteria"/>
</dbReference>
<keyword evidence="4 8" id="KW-0812">Transmembrane</keyword>
<dbReference type="RefSeq" id="WP_016170087.1">
    <property type="nucleotide sequence ID" value="NZ_CP014338.1"/>
</dbReference>
<keyword evidence="6 8" id="KW-1133">Transmembrane helix</keyword>
<dbReference type="GeneID" id="48543899"/>
<organism evidence="9 10">
    <name type="scientific">Elizabethkingia meningoseptica</name>
    <name type="common">Chryseobacterium meningosepticum</name>
    <dbReference type="NCBI Taxonomy" id="238"/>
    <lineage>
        <taxon>Bacteria</taxon>
        <taxon>Pseudomonadati</taxon>
        <taxon>Bacteroidota</taxon>
        <taxon>Flavobacteriia</taxon>
        <taxon>Flavobacteriales</taxon>
        <taxon>Weeksellaceae</taxon>
        <taxon>Elizabethkingia</taxon>
    </lineage>
</organism>
<feature type="transmembrane region" description="Helical" evidence="8">
    <location>
        <begin position="106"/>
        <end position="128"/>
    </location>
</feature>
<reference evidence="9 10" key="1">
    <citation type="submission" date="2016-11" db="EMBL/GenBank/DDBJ databases">
        <title>Genome sequence and comparative genomic analysis of clinical strain Elizabethkingia meningoseptica 61421 PRCM.</title>
        <authorList>
            <person name="Wang M."/>
            <person name="Hu S."/>
            <person name="Cao L."/>
            <person name="Jiang T."/>
            <person name="Zhou Y."/>
            <person name="Ming D."/>
        </authorList>
    </citation>
    <scope>NUCLEOTIDE SEQUENCE [LARGE SCALE GENOMIC DNA]</scope>
    <source>
        <strain evidence="9 10">61421 PRCM</strain>
    </source>
</reference>
<accession>A0A1V3TWV3</accession>
<dbReference type="Proteomes" id="UP000188947">
    <property type="component" value="Unassembled WGS sequence"/>
</dbReference>
<dbReference type="AlphaFoldDB" id="A0A1V3TWV3"/>
<feature type="transmembrane region" description="Helical" evidence="8">
    <location>
        <begin position="6"/>
        <end position="24"/>
    </location>
</feature>
<dbReference type="KEGG" id="emg:BBD33_03695"/>
<dbReference type="GO" id="GO:0008360">
    <property type="term" value="P:regulation of cell shape"/>
    <property type="evidence" value="ECO:0007669"/>
    <property type="project" value="UniProtKB-KW"/>
</dbReference>
<keyword evidence="3" id="KW-1003">Cell membrane</keyword>
<evidence type="ECO:0000256" key="1">
    <source>
        <dbReference type="ARBA" id="ARBA00004651"/>
    </source>
</evidence>
<dbReference type="STRING" id="238.BBD35_05535"/>
<dbReference type="EMBL" id="MPOG01000019">
    <property type="protein sequence ID" value="OOH93186.1"/>
    <property type="molecule type" value="Genomic_DNA"/>
</dbReference>
<evidence type="ECO:0000313" key="10">
    <source>
        <dbReference type="Proteomes" id="UP000188947"/>
    </source>
</evidence>
<comment type="caution">
    <text evidence="9">The sequence shown here is derived from an EMBL/GenBank/DDBJ whole genome shotgun (WGS) entry which is preliminary data.</text>
</comment>
<keyword evidence="7 8" id="KW-0472">Membrane</keyword>
<dbReference type="NCBIfam" id="TIGR03426">
    <property type="entry name" value="shape_MreD"/>
    <property type="match status" value="1"/>
</dbReference>
<feature type="transmembrane region" description="Helical" evidence="8">
    <location>
        <begin position="54"/>
        <end position="85"/>
    </location>
</feature>
<keyword evidence="10" id="KW-1185">Reference proteome</keyword>
<evidence type="ECO:0000256" key="3">
    <source>
        <dbReference type="ARBA" id="ARBA00022475"/>
    </source>
</evidence>
<evidence type="ECO:0000256" key="2">
    <source>
        <dbReference type="ARBA" id="ARBA00007776"/>
    </source>
</evidence>